<name>A0A1X9I1Z4_STRSU</name>
<evidence type="ECO:0000313" key="1">
    <source>
        <dbReference type="EMBL" id="ANJ64269.1"/>
    </source>
</evidence>
<organism evidence="1">
    <name type="scientific">Streptococcus suis</name>
    <dbReference type="NCBI Taxonomy" id="1307"/>
    <lineage>
        <taxon>Bacteria</taxon>
        <taxon>Bacillati</taxon>
        <taxon>Bacillota</taxon>
        <taxon>Bacilli</taxon>
        <taxon>Lactobacillales</taxon>
        <taxon>Streptococcaceae</taxon>
        <taxon>Streptococcus</taxon>
    </lineage>
</organism>
<proteinExistence type="predicted"/>
<reference evidence="1" key="1">
    <citation type="journal article" date="2016" name="Front. Cell. Infect. Microbiol.">
        <title>Evolution and Diversity of the Antimicrobial Resistance Associated Mobilome in Streptococcus suis: A Probable Mobile Genetic Elements Reservoir for Other Streptococci.</title>
        <authorList>
            <person name="Huang J."/>
            <person name="Ma J."/>
            <person name="Shang K."/>
            <person name="Hu X."/>
            <person name="Liang Y."/>
            <person name="Li D."/>
            <person name="Wu Z."/>
            <person name="Dai L."/>
            <person name="Chen L."/>
            <person name="Wang L."/>
        </authorList>
    </citation>
    <scope>NUCLEOTIDE SEQUENCE</scope>
    <source>
        <strain evidence="1">LP081102</strain>
    </source>
</reference>
<dbReference type="EMBL" id="KX077885">
    <property type="protein sequence ID" value="ANJ64269.1"/>
    <property type="molecule type" value="Genomic_DNA"/>
</dbReference>
<sequence length="46" mass="5325">MVINSPSFLLFSSNKLSLFPHHKKEGLILLSQSVQGKEKSYRKHNR</sequence>
<accession>A0A1X9I1Z4</accession>
<protein>
    <submittedName>
        <fullName evidence="1">Uncharacterized protein</fullName>
    </submittedName>
</protein>
<dbReference type="AlphaFoldDB" id="A0A1X9I1Z4"/>